<keyword evidence="3" id="KW-1185">Reference proteome</keyword>
<evidence type="ECO:0000313" key="2">
    <source>
        <dbReference type="EMBL" id="SEK30374.1"/>
    </source>
</evidence>
<evidence type="ECO:0000256" key="1">
    <source>
        <dbReference type="SAM" id="Phobius"/>
    </source>
</evidence>
<organism evidence="2 3">
    <name type="scientific">Parapedobacter koreensis</name>
    <dbReference type="NCBI Taxonomy" id="332977"/>
    <lineage>
        <taxon>Bacteria</taxon>
        <taxon>Pseudomonadati</taxon>
        <taxon>Bacteroidota</taxon>
        <taxon>Sphingobacteriia</taxon>
        <taxon>Sphingobacteriales</taxon>
        <taxon>Sphingobacteriaceae</taxon>
        <taxon>Parapedobacter</taxon>
    </lineage>
</organism>
<protein>
    <submittedName>
        <fullName evidence="2">Uncharacterized protein</fullName>
    </submittedName>
</protein>
<gene>
    <name evidence="2" type="ORF">SAMN05421740_101487</name>
</gene>
<accession>A0A1H7FX57</accession>
<keyword evidence="1" id="KW-0472">Membrane</keyword>
<feature type="transmembrane region" description="Helical" evidence="1">
    <location>
        <begin position="122"/>
        <end position="144"/>
    </location>
</feature>
<sequence>MRTLMPYEQKWIAKRLKIYRIKYAELYNEIYDHLVSACEHKCRSGDNRPILSLFQETMDHDIGSHKGIARMTEERIALINSELRSVMKSHFIAYFASWKAAIPIGVFFISYFALSVLKPNLYWAYAATLMVLLLPFAYFALLGMQNRYFRTIRSRRKASLVNQTMFNLMGRPLSLFYAAFIGLPSLYDFFTGANSFYDTARTLIGFMGTFGMSLLISAAVIITIAVIQVVNTDYRRLIRELSHIS</sequence>
<dbReference type="AlphaFoldDB" id="A0A1H7FX57"/>
<dbReference type="STRING" id="332977.SAMN05421740_101487"/>
<proteinExistence type="predicted"/>
<dbReference type="RefSeq" id="WP_090602467.1">
    <property type="nucleotide sequence ID" value="NZ_FNZR01000001.1"/>
</dbReference>
<feature type="transmembrane region" description="Helical" evidence="1">
    <location>
        <begin position="91"/>
        <end position="116"/>
    </location>
</feature>
<keyword evidence="1" id="KW-0812">Transmembrane</keyword>
<reference evidence="3" key="1">
    <citation type="submission" date="2016-10" db="EMBL/GenBank/DDBJ databases">
        <authorList>
            <person name="Varghese N."/>
            <person name="Submissions S."/>
        </authorList>
    </citation>
    <scope>NUCLEOTIDE SEQUENCE [LARGE SCALE GENOMIC DNA]</scope>
    <source>
        <strain evidence="3">Jip14</strain>
    </source>
</reference>
<dbReference type="OrthoDB" id="949461at2"/>
<evidence type="ECO:0000313" key="3">
    <source>
        <dbReference type="Proteomes" id="UP000198916"/>
    </source>
</evidence>
<feature type="transmembrane region" description="Helical" evidence="1">
    <location>
        <begin position="203"/>
        <end position="230"/>
    </location>
</feature>
<dbReference type="Proteomes" id="UP000198916">
    <property type="component" value="Unassembled WGS sequence"/>
</dbReference>
<dbReference type="EMBL" id="FNZR01000001">
    <property type="protein sequence ID" value="SEK30374.1"/>
    <property type="molecule type" value="Genomic_DNA"/>
</dbReference>
<feature type="transmembrane region" description="Helical" evidence="1">
    <location>
        <begin position="165"/>
        <end position="183"/>
    </location>
</feature>
<keyword evidence="1" id="KW-1133">Transmembrane helix</keyword>
<name>A0A1H7FX57_9SPHI</name>